<dbReference type="AlphaFoldDB" id="A0A9X1NUQ2"/>
<feature type="region of interest" description="Disordered" evidence="1">
    <location>
        <begin position="1"/>
        <end position="25"/>
    </location>
</feature>
<sequence>MGDSDNSRTLPSICSGKVSGHRVSQTRRNAFTRKNLMSAATTLLAVRSAELRKKRQGREPGPTPAAELWQSWLLFHRQREQATKRQQKLERQVLTEAGSFPLVTLAVTGREKPVSVTSFSEIERLKLHVSAQQVREARSRLRRLRKKWKAADGKVGYSAALACERELLEREKILARVLQLAEPFELVEVIAKLHCLVMMEDAGLNYNETPWPELRVILGDLVRIEQRSML</sequence>
<keyword evidence="3" id="KW-1185">Reference proteome</keyword>
<dbReference type="EMBL" id="JAJOZR010000006">
    <property type="protein sequence ID" value="MCD7109668.1"/>
    <property type="molecule type" value="Genomic_DNA"/>
</dbReference>
<dbReference type="Proteomes" id="UP001139089">
    <property type="component" value="Unassembled WGS sequence"/>
</dbReference>
<evidence type="ECO:0000313" key="2">
    <source>
        <dbReference type="EMBL" id="MCD7109668.1"/>
    </source>
</evidence>
<reference evidence="2" key="1">
    <citation type="submission" date="2021-12" db="EMBL/GenBank/DDBJ databases">
        <authorList>
            <person name="Li Y."/>
        </authorList>
    </citation>
    <scope>NUCLEOTIDE SEQUENCE</scope>
    <source>
        <strain evidence="2">DKSPLA3</strain>
    </source>
</reference>
<organism evidence="2 3">
    <name type="scientific">Rhizobium quercicola</name>
    <dbReference type="NCBI Taxonomy" id="2901226"/>
    <lineage>
        <taxon>Bacteria</taxon>
        <taxon>Pseudomonadati</taxon>
        <taxon>Pseudomonadota</taxon>
        <taxon>Alphaproteobacteria</taxon>
        <taxon>Hyphomicrobiales</taxon>
        <taxon>Rhizobiaceae</taxon>
        <taxon>Rhizobium/Agrobacterium group</taxon>
        <taxon>Rhizobium</taxon>
    </lineage>
</organism>
<evidence type="ECO:0000313" key="3">
    <source>
        <dbReference type="Proteomes" id="UP001139089"/>
    </source>
</evidence>
<protein>
    <submittedName>
        <fullName evidence="2">Uncharacterized protein</fullName>
    </submittedName>
</protein>
<dbReference type="RefSeq" id="WP_231814462.1">
    <property type="nucleotide sequence ID" value="NZ_JAJOZR010000006.1"/>
</dbReference>
<gene>
    <name evidence="2" type="ORF">LRX75_11495</name>
</gene>
<accession>A0A9X1NUQ2</accession>
<name>A0A9X1NUQ2_9HYPH</name>
<proteinExistence type="predicted"/>
<comment type="caution">
    <text evidence="2">The sequence shown here is derived from an EMBL/GenBank/DDBJ whole genome shotgun (WGS) entry which is preliminary data.</text>
</comment>
<evidence type="ECO:0000256" key="1">
    <source>
        <dbReference type="SAM" id="MobiDB-lite"/>
    </source>
</evidence>